<dbReference type="EMBL" id="JADBEM010000001">
    <property type="protein sequence ID" value="MBE1604898.1"/>
    <property type="molecule type" value="Genomic_DNA"/>
</dbReference>
<reference evidence="3" key="1">
    <citation type="submission" date="2020-10" db="EMBL/GenBank/DDBJ databases">
        <title>Sequencing the genomes of 1000 actinobacteria strains.</title>
        <authorList>
            <person name="Klenk H.-P."/>
        </authorList>
    </citation>
    <scope>NUCLEOTIDE SEQUENCE</scope>
    <source>
        <strain evidence="3">DSM 45354</strain>
    </source>
</reference>
<keyword evidence="4" id="KW-1185">Reference proteome</keyword>
<dbReference type="InterPro" id="IPR043129">
    <property type="entry name" value="ATPase_NBD"/>
</dbReference>
<evidence type="ECO:0000256" key="2">
    <source>
        <dbReference type="SAM" id="MobiDB-lite"/>
    </source>
</evidence>
<dbReference type="NCBIfam" id="NF007146">
    <property type="entry name" value="PRK09585.2-6"/>
    <property type="match status" value="1"/>
</dbReference>
<keyword evidence="1" id="KW-0547">Nucleotide-binding</keyword>
<feature type="compositionally biased region" description="Basic and acidic residues" evidence="2">
    <location>
        <begin position="476"/>
        <end position="486"/>
    </location>
</feature>
<dbReference type="GO" id="GO:0016301">
    <property type="term" value="F:kinase activity"/>
    <property type="evidence" value="ECO:0007669"/>
    <property type="project" value="UniProtKB-KW"/>
</dbReference>
<comment type="similarity">
    <text evidence="1">Belongs to the anhydro-N-acetylmuramic acid kinase family.</text>
</comment>
<keyword evidence="1" id="KW-0119">Carbohydrate metabolism</keyword>
<dbReference type="InterPro" id="IPR005338">
    <property type="entry name" value="Anhydro_N_Ac-Mur_kinase"/>
</dbReference>
<dbReference type="GO" id="GO:0016773">
    <property type="term" value="F:phosphotransferase activity, alcohol group as acceptor"/>
    <property type="evidence" value="ECO:0007669"/>
    <property type="project" value="UniProtKB-UniRule"/>
</dbReference>
<evidence type="ECO:0000313" key="4">
    <source>
        <dbReference type="Proteomes" id="UP000638648"/>
    </source>
</evidence>
<dbReference type="PANTHER" id="PTHR30605">
    <property type="entry name" value="ANHYDRO-N-ACETYLMURAMIC ACID KINASE"/>
    <property type="match status" value="1"/>
</dbReference>
<dbReference type="PANTHER" id="PTHR30605:SF0">
    <property type="entry name" value="ANHYDRO-N-ACETYLMURAMIC ACID KINASE"/>
    <property type="match status" value="1"/>
</dbReference>
<dbReference type="GO" id="GO:0006040">
    <property type="term" value="P:amino sugar metabolic process"/>
    <property type="evidence" value="ECO:0007669"/>
    <property type="project" value="InterPro"/>
</dbReference>
<dbReference type="Pfam" id="PF03702">
    <property type="entry name" value="AnmK"/>
    <property type="match status" value="2"/>
</dbReference>
<organism evidence="3 4">
    <name type="scientific">Actinopolymorpha pittospori</name>
    <dbReference type="NCBI Taxonomy" id="648752"/>
    <lineage>
        <taxon>Bacteria</taxon>
        <taxon>Bacillati</taxon>
        <taxon>Actinomycetota</taxon>
        <taxon>Actinomycetes</taxon>
        <taxon>Propionibacteriales</taxon>
        <taxon>Actinopolymorphaceae</taxon>
        <taxon>Actinopolymorpha</taxon>
    </lineage>
</organism>
<keyword evidence="1 3" id="KW-0808">Transferase</keyword>
<dbReference type="Proteomes" id="UP000638648">
    <property type="component" value="Unassembled WGS sequence"/>
</dbReference>
<name>A0A927MTC5_9ACTN</name>
<dbReference type="GO" id="GO:0097175">
    <property type="term" value="P:1,6-anhydro-N-acetyl-beta-muramic acid catabolic process"/>
    <property type="evidence" value="ECO:0007669"/>
    <property type="project" value="UniProtKB-UniRule"/>
</dbReference>
<comment type="pathway">
    <text evidence="1">Cell wall biogenesis; peptidoglycan recycling.</text>
</comment>
<dbReference type="GO" id="GO:0009254">
    <property type="term" value="P:peptidoglycan turnover"/>
    <property type="evidence" value="ECO:0007669"/>
    <property type="project" value="UniProtKB-UniRule"/>
</dbReference>
<dbReference type="Gene3D" id="3.30.420.40">
    <property type="match status" value="2"/>
</dbReference>
<comment type="pathway">
    <text evidence="1">Amino-sugar metabolism; 1,6-anhydro-N-acetylmuramate degradation.</text>
</comment>
<comment type="catalytic activity">
    <reaction evidence="1">
        <text>1,6-anhydro-N-acetyl-beta-muramate + ATP + H2O = N-acetyl-D-muramate 6-phosphate + ADP + H(+)</text>
        <dbReference type="Rhea" id="RHEA:24952"/>
        <dbReference type="ChEBI" id="CHEBI:15377"/>
        <dbReference type="ChEBI" id="CHEBI:15378"/>
        <dbReference type="ChEBI" id="CHEBI:30616"/>
        <dbReference type="ChEBI" id="CHEBI:58690"/>
        <dbReference type="ChEBI" id="CHEBI:58722"/>
        <dbReference type="ChEBI" id="CHEBI:456216"/>
        <dbReference type="EC" id="2.7.1.170"/>
    </reaction>
</comment>
<dbReference type="RefSeq" id="WP_238361463.1">
    <property type="nucleotide sequence ID" value="NZ_BAABJL010000002.1"/>
</dbReference>
<evidence type="ECO:0000256" key="1">
    <source>
        <dbReference type="HAMAP-Rule" id="MF_01270"/>
    </source>
</evidence>
<protein>
    <recommendedName>
        <fullName evidence="1">Anhydro-N-acetylmuramic acid kinase</fullName>
        <ecNumber evidence="1">2.7.1.170</ecNumber>
    </recommendedName>
    <alternativeName>
        <fullName evidence="1">AnhMurNAc kinase</fullName>
    </alternativeName>
</protein>
<keyword evidence="1 3" id="KW-0418">Kinase</keyword>
<dbReference type="AlphaFoldDB" id="A0A927MTC5"/>
<feature type="region of interest" description="Disordered" evidence="2">
    <location>
        <begin position="448"/>
        <end position="496"/>
    </location>
</feature>
<sequence length="496" mass="51522">MGSIVPGIASQGMGRDTTSDRSGDRSGVGPGTTTRVIGLMSGTSYDGIDVAAADFHFDGAEIVLQPLGDLEHPHDPAVRDLIGQVLPPARVSLEDVCRLDTLLGQAFAEAAARGIAELADGRADLVVSHGQTVFHWIESGQARGTLQLGQPAWIAQRTDTPVVSDLRSRDITRGGQGAPLVSILDVLLLPPGPVARAALNLGGIANLTLVRPDGTVLAYDLGPANALIDLACRHYFDRPYDVDGALAASGTVHEGLLDALLDDPYFDRPAPKSTGKELFHSGYLDARLERFPGLAPVDVIATVTELTARVVVRDCRTHAVGELIVSGGGVRNAWLMRRISELAGVSAAVGDSTEQAHTEQAHTERAHTENPTGPVAGSPEPAPPSGQTAATSAGTLVIRPVDDLGLPADSKEAYAFGLLGFLTFHGVPGTVPACTGADTASVLGSLTPGDGPLRLPEPSGAVPTRLRIEPAQARGSKHDGNDDRAQRQLRQAAGAG</sequence>
<feature type="binding site" evidence="1">
    <location>
        <begin position="42"/>
        <end position="49"/>
    </location>
    <ligand>
        <name>ATP</name>
        <dbReference type="ChEBI" id="CHEBI:30616"/>
    </ligand>
</feature>
<gene>
    <name evidence="1" type="primary">anmK</name>
    <name evidence="3" type="ORF">HEB94_001746</name>
</gene>
<accession>A0A927MTC5</accession>
<dbReference type="EC" id="2.7.1.170" evidence="1"/>
<evidence type="ECO:0000313" key="3">
    <source>
        <dbReference type="EMBL" id="MBE1604898.1"/>
    </source>
</evidence>
<keyword evidence="1" id="KW-0067">ATP-binding</keyword>
<comment type="caution">
    <text evidence="3">The sequence shown here is derived from an EMBL/GenBank/DDBJ whole genome shotgun (WGS) entry which is preliminary data.</text>
</comment>
<feature type="region of interest" description="Disordered" evidence="2">
    <location>
        <begin position="350"/>
        <end position="390"/>
    </location>
</feature>
<comment type="function">
    <text evidence="1">Catalyzes the specific phosphorylation of 1,6-anhydro-N-acetylmuramic acid (anhMurNAc) with the simultaneous cleavage of the 1,6-anhydro ring, generating MurNAc-6-P. Is required for the utilization of anhMurNAc either imported from the medium or derived from its own cell wall murein, and thus plays a role in cell wall recycling.</text>
</comment>
<dbReference type="GO" id="GO:0005524">
    <property type="term" value="F:ATP binding"/>
    <property type="evidence" value="ECO:0007669"/>
    <property type="project" value="UniProtKB-UniRule"/>
</dbReference>
<proteinExistence type="inferred from homology"/>
<dbReference type="SUPFAM" id="SSF53067">
    <property type="entry name" value="Actin-like ATPase domain"/>
    <property type="match status" value="1"/>
</dbReference>
<feature type="compositionally biased region" description="Basic and acidic residues" evidence="2">
    <location>
        <begin position="354"/>
        <end position="368"/>
    </location>
</feature>
<feature type="region of interest" description="Disordered" evidence="2">
    <location>
        <begin position="1"/>
        <end position="32"/>
    </location>
</feature>
<dbReference type="HAMAP" id="MF_01270">
    <property type="entry name" value="AnhMurNAc_kinase"/>
    <property type="match status" value="1"/>
</dbReference>